<feature type="compositionally biased region" description="Polar residues" evidence="9">
    <location>
        <begin position="286"/>
        <end position="308"/>
    </location>
</feature>
<gene>
    <name evidence="11" type="ORF">ANN_26155</name>
</gene>
<dbReference type="SMART" id="SM00401">
    <property type="entry name" value="ZnF_GATA"/>
    <property type="match status" value="2"/>
</dbReference>
<feature type="compositionally biased region" description="Low complexity" evidence="9">
    <location>
        <begin position="333"/>
        <end position="349"/>
    </location>
</feature>
<dbReference type="PROSITE" id="PS50114">
    <property type="entry name" value="GATA_ZN_FINGER_2"/>
    <property type="match status" value="2"/>
</dbReference>
<evidence type="ECO:0000256" key="8">
    <source>
        <dbReference type="PROSITE-ProRule" id="PRU00094"/>
    </source>
</evidence>
<feature type="compositionally biased region" description="Polar residues" evidence="9">
    <location>
        <begin position="65"/>
        <end position="90"/>
    </location>
</feature>
<feature type="domain" description="GATA-type" evidence="10">
    <location>
        <begin position="159"/>
        <end position="213"/>
    </location>
</feature>
<dbReference type="PROSITE" id="PS00344">
    <property type="entry name" value="GATA_ZN_FINGER_1"/>
    <property type="match status" value="2"/>
</dbReference>
<feature type="region of interest" description="Disordered" evidence="9">
    <location>
        <begin position="1"/>
        <end position="122"/>
    </location>
</feature>
<evidence type="ECO:0000259" key="10">
    <source>
        <dbReference type="PROSITE" id="PS50114"/>
    </source>
</evidence>
<feature type="compositionally biased region" description="Gly residues" evidence="9">
    <location>
        <begin position="22"/>
        <end position="33"/>
    </location>
</feature>
<evidence type="ECO:0000256" key="7">
    <source>
        <dbReference type="ARBA" id="ARBA00023242"/>
    </source>
</evidence>
<evidence type="ECO:0000256" key="1">
    <source>
        <dbReference type="ARBA" id="ARBA00004123"/>
    </source>
</evidence>
<evidence type="ECO:0000256" key="6">
    <source>
        <dbReference type="ARBA" id="ARBA00023163"/>
    </source>
</evidence>
<dbReference type="InterPro" id="IPR000679">
    <property type="entry name" value="Znf_GATA"/>
</dbReference>
<protein>
    <recommendedName>
        <fullName evidence="10">GATA-type domain-containing protein</fullName>
    </recommendedName>
</protein>
<keyword evidence="12" id="KW-1185">Reference proteome</keyword>
<dbReference type="InterPro" id="IPR013088">
    <property type="entry name" value="Znf_NHR/GATA"/>
</dbReference>
<comment type="caution">
    <text evidence="11">The sequence shown here is derived from an EMBL/GenBank/DDBJ whole genome shotgun (WGS) entry which is preliminary data.</text>
</comment>
<keyword evidence="4" id="KW-0862">Zinc</keyword>
<feature type="region of interest" description="Disordered" evidence="9">
    <location>
        <begin position="327"/>
        <end position="363"/>
    </location>
</feature>
<dbReference type="EMBL" id="JAJSOF020000036">
    <property type="protein sequence ID" value="KAJ4429152.1"/>
    <property type="molecule type" value="Genomic_DNA"/>
</dbReference>
<keyword evidence="2" id="KW-0479">Metal-binding</keyword>
<keyword evidence="5" id="KW-0805">Transcription regulation</keyword>
<feature type="region of interest" description="Disordered" evidence="9">
    <location>
        <begin position="258"/>
        <end position="308"/>
    </location>
</feature>
<evidence type="ECO:0000256" key="2">
    <source>
        <dbReference type="ARBA" id="ARBA00022723"/>
    </source>
</evidence>
<comment type="subcellular location">
    <subcellularLocation>
        <location evidence="1">Nucleus</location>
    </subcellularLocation>
</comment>
<feature type="domain" description="GATA-type" evidence="10">
    <location>
        <begin position="213"/>
        <end position="266"/>
    </location>
</feature>
<keyword evidence="3 8" id="KW-0863">Zinc-finger</keyword>
<dbReference type="Pfam" id="PF00320">
    <property type="entry name" value="GATA"/>
    <property type="match status" value="2"/>
</dbReference>
<keyword evidence="7" id="KW-0539">Nucleus</keyword>
<evidence type="ECO:0000256" key="3">
    <source>
        <dbReference type="ARBA" id="ARBA00022771"/>
    </source>
</evidence>
<feature type="compositionally biased region" description="Basic residues" evidence="9">
    <location>
        <begin position="396"/>
        <end position="408"/>
    </location>
</feature>
<evidence type="ECO:0000256" key="5">
    <source>
        <dbReference type="ARBA" id="ARBA00023015"/>
    </source>
</evidence>
<dbReference type="InterPro" id="IPR039355">
    <property type="entry name" value="Transcription_factor_GATA"/>
</dbReference>
<dbReference type="PANTHER" id="PTHR10071:SF337">
    <property type="entry name" value="GATA-BINDING FACTOR A"/>
    <property type="match status" value="1"/>
</dbReference>
<evidence type="ECO:0000313" key="12">
    <source>
        <dbReference type="Proteomes" id="UP001148838"/>
    </source>
</evidence>
<proteinExistence type="predicted"/>
<feature type="region of interest" description="Disordered" evidence="9">
    <location>
        <begin position="396"/>
        <end position="416"/>
    </location>
</feature>
<name>A0ABQ8S5K7_PERAM</name>
<evidence type="ECO:0000313" key="11">
    <source>
        <dbReference type="EMBL" id="KAJ4429152.1"/>
    </source>
</evidence>
<dbReference type="CDD" id="cd00202">
    <property type="entry name" value="ZnF_GATA"/>
    <property type="match status" value="2"/>
</dbReference>
<evidence type="ECO:0000256" key="4">
    <source>
        <dbReference type="ARBA" id="ARBA00022833"/>
    </source>
</evidence>
<dbReference type="PANTHER" id="PTHR10071">
    <property type="entry name" value="TRANSCRIPTION FACTOR GATA FAMILY MEMBER"/>
    <property type="match status" value="1"/>
</dbReference>
<dbReference type="Gene3D" id="3.30.50.10">
    <property type="entry name" value="Erythroid Transcription Factor GATA-1, subunit A"/>
    <property type="match status" value="2"/>
</dbReference>
<sequence length="416" mass="44485">MFQSNGAAGAGTYTDSTPTGSGNNGGGFLGVAGGSSHHQHPVYVPSNRAVMGGLPQHHHHHHPQYSPSGGPASNSHHFVGGSTPSPSSWHHQPGAPDSYVTASPHHHHHHLGTGAPHHQAPLSTPFYAQNAMMMSSWRAYESSGFQRTSPYDGAMEFQFGEGRECVNCGAISTPLWRRDGTGHYLCNACGLYHKMNGMNRPLIKPSKRLTATRRLGLCCTNCGTRTTTLWRRNNEGEPVCNACGLYFKLHGVNRPLAMRKDGIQTRKRKPKKQQGGGSGGDKMQEDSATPESKSTAGHTQSVEGSSKSALVDARPFLGHTALLGAVKTEPSDSKPTPASSSNPASGAGSVYPTFATPNHHHHHQLNNHQIFGFPPPPPPVAPGSATDVSSYVMGHHPAHHHHHHHHMTATKLMATT</sequence>
<accession>A0ABQ8S5K7</accession>
<dbReference type="PRINTS" id="PR00619">
    <property type="entry name" value="GATAZNFINGER"/>
</dbReference>
<organism evidence="11 12">
    <name type="scientific">Periplaneta americana</name>
    <name type="common">American cockroach</name>
    <name type="synonym">Blatta americana</name>
    <dbReference type="NCBI Taxonomy" id="6978"/>
    <lineage>
        <taxon>Eukaryota</taxon>
        <taxon>Metazoa</taxon>
        <taxon>Ecdysozoa</taxon>
        <taxon>Arthropoda</taxon>
        <taxon>Hexapoda</taxon>
        <taxon>Insecta</taxon>
        <taxon>Pterygota</taxon>
        <taxon>Neoptera</taxon>
        <taxon>Polyneoptera</taxon>
        <taxon>Dictyoptera</taxon>
        <taxon>Blattodea</taxon>
        <taxon>Blattoidea</taxon>
        <taxon>Blattidae</taxon>
        <taxon>Blattinae</taxon>
        <taxon>Periplaneta</taxon>
    </lineage>
</organism>
<reference evidence="11 12" key="1">
    <citation type="journal article" date="2022" name="Allergy">
        <title>Genome assembly and annotation of Periplaneta americana reveal a comprehensive cockroach allergen profile.</title>
        <authorList>
            <person name="Wang L."/>
            <person name="Xiong Q."/>
            <person name="Saelim N."/>
            <person name="Wang L."/>
            <person name="Nong W."/>
            <person name="Wan A.T."/>
            <person name="Shi M."/>
            <person name="Liu X."/>
            <person name="Cao Q."/>
            <person name="Hui J.H.L."/>
            <person name="Sookrung N."/>
            <person name="Leung T.F."/>
            <person name="Tungtrongchitr A."/>
            <person name="Tsui S.K.W."/>
        </authorList>
    </citation>
    <scope>NUCLEOTIDE SEQUENCE [LARGE SCALE GENOMIC DNA]</scope>
    <source>
        <strain evidence="11">PWHHKU_190912</strain>
    </source>
</reference>
<dbReference type="Proteomes" id="UP001148838">
    <property type="component" value="Unassembled WGS sequence"/>
</dbReference>
<dbReference type="SUPFAM" id="SSF57716">
    <property type="entry name" value="Glucocorticoid receptor-like (DNA-binding domain)"/>
    <property type="match status" value="2"/>
</dbReference>
<evidence type="ECO:0000256" key="9">
    <source>
        <dbReference type="SAM" id="MobiDB-lite"/>
    </source>
</evidence>
<keyword evidence="6" id="KW-0804">Transcription</keyword>